<keyword evidence="2 6" id="KW-0812">Transmembrane</keyword>
<feature type="transmembrane region" description="Helical" evidence="6">
    <location>
        <begin position="57"/>
        <end position="76"/>
    </location>
</feature>
<dbReference type="PANTHER" id="PTHR37422">
    <property type="entry name" value="TEICHURONIC ACID BIOSYNTHESIS PROTEIN TUAE"/>
    <property type="match status" value="1"/>
</dbReference>
<evidence type="ECO:0000256" key="1">
    <source>
        <dbReference type="ARBA" id="ARBA00004141"/>
    </source>
</evidence>
<feature type="transmembrane region" description="Helical" evidence="6">
    <location>
        <begin position="250"/>
        <end position="268"/>
    </location>
</feature>
<dbReference type="Pfam" id="PF04932">
    <property type="entry name" value="Wzy_C"/>
    <property type="match status" value="1"/>
</dbReference>
<keyword evidence="3 6" id="KW-1133">Transmembrane helix</keyword>
<accession>A0ABP8XGQ6</accession>
<organism evidence="8 9">
    <name type="scientific">Nocardioides conyzicola</name>
    <dbReference type="NCBI Taxonomy" id="1651781"/>
    <lineage>
        <taxon>Bacteria</taxon>
        <taxon>Bacillati</taxon>
        <taxon>Actinomycetota</taxon>
        <taxon>Actinomycetes</taxon>
        <taxon>Propionibacteriales</taxon>
        <taxon>Nocardioidaceae</taxon>
        <taxon>Nocardioides</taxon>
    </lineage>
</organism>
<comment type="caution">
    <text evidence="8">The sequence shown here is derived from an EMBL/GenBank/DDBJ whole genome shotgun (WGS) entry which is preliminary data.</text>
</comment>
<feature type="transmembrane region" description="Helical" evidence="6">
    <location>
        <begin position="221"/>
        <end position="238"/>
    </location>
</feature>
<proteinExistence type="predicted"/>
<evidence type="ECO:0000259" key="7">
    <source>
        <dbReference type="Pfam" id="PF04932"/>
    </source>
</evidence>
<feature type="transmembrane region" description="Helical" evidence="6">
    <location>
        <begin position="131"/>
        <end position="150"/>
    </location>
</feature>
<feature type="transmembrane region" description="Helical" evidence="6">
    <location>
        <begin position="170"/>
        <end position="189"/>
    </location>
</feature>
<protein>
    <recommendedName>
        <fullName evidence="7">O-antigen ligase-related domain-containing protein</fullName>
    </recommendedName>
</protein>
<evidence type="ECO:0000256" key="2">
    <source>
        <dbReference type="ARBA" id="ARBA00022692"/>
    </source>
</evidence>
<evidence type="ECO:0000256" key="5">
    <source>
        <dbReference type="SAM" id="MobiDB-lite"/>
    </source>
</evidence>
<dbReference type="PANTHER" id="PTHR37422:SF13">
    <property type="entry name" value="LIPOPOLYSACCHARIDE BIOSYNTHESIS PROTEIN PA4999-RELATED"/>
    <property type="match status" value="1"/>
</dbReference>
<evidence type="ECO:0000313" key="9">
    <source>
        <dbReference type="Proteomes" id="UP001499974"/>
    </source>
</evidence>
<evidence type="ECO:0000256" key="4">
    <source>
        <dbReference type="ARBA" id="ARBA00023136"/>
    </source>
</evidence>
<feature type="transmembrane region" description="Helical" evidence="6">
    <location>
        <begin position="106"/>
        <end position="124"/>
    </location>
</feature>
<name>A0ABP8XGQ6_9ACTN</name>
<gene>
    <name evidence="8" type="ORF">GCM10023349_25600</name>
</gene>
<feature type="transmembrane region" description="Helical" evidence="6">
    <location>
        <begin position="83"/>
        <end position="100"/>
    </location>
</feature>
<evidence type="ECO:0000313" key="8">
    <source>
        <dbReference type="EMBL" id="GAA4706391.1"/>
    </source>
</evidence>
<feature type="transmembrane region" description="Helical" evidence="6">
    <location>
        <begin position="21"/>
        <end position="45"/>
    </location>
</feature>
<comment type="subcellular location">
    <subcellularLocation>
        <location evidence="1">Membrane</location>
        <topology evidence="1">Multi-pass membrane protein</topology>
    </subcellularLocation>
</comment>
<feature type="compositionally biased region" description="Basic residues" evidence="5">
    <location>
        <begin position="437"/>
        <end position="447"/>
    </location>
</feature>
<dbReference type="RefSeq" id="WP_345521691.1">
    <property type="nucleotide sequence ID" value="NZ_BAABKM010000002.1"/>
</dbReference>
<sequence length="447" mass="48844">MALARLHALRDGIRTHRPERTAALPGTLRGGLWFVVVATDFFLLSNPLTVVTTFRESLHLATVVTLVMTVATLPWLRLPRPPVTILALLAWGTVSMLWSIDPSITGQLVLLYLWIGSLAVLVAANVDVRILVGGFATGGLAVILVSLYQVRERLPVIDYPLSYSEYLTGIGLHRNILSYTLAIAIAALLCTFPRRWLHRVCWIVALVILVIGIYLTESVTGKLGVVALAAVAVGLLAVRARDRRGPPWKTAIIVLAATVACYFAFSDFDALASSMDRDGTRLSGRIPLWQAVLHVADDRPFTGWGWGAVWHHPWEPSPPNRVADRIYADAGEYVYHGHNSLFDLLPEVGLIGVLLAVAVFAAAGTVAWRALRRDQDPGRRLAARFVLLALAAQVVYGFTEPVLESPLGWFCLVVTATVATSLRRAGRHRAPADRRPGARRRSTPAGH</sequence>
<feature type="transmembrane region" description="Helical" evidence="6">
    <location>
        <begin position="405"/>
        <end position="425"/>
    </location>
</feature>
<keyword evidence="9" id="KW-1185">Reference proteome</keyword>
<evidence type="ECO:0000256" key="6">
    <source>
        <dbReference type="SAM" id="Phobius"/>
    </source>
</evidence>
<evidence type="ECO:0000256" key="3">
    <source>
        <dbReference type="ARBA" id="ARBA00022989"/>
    </source>
</evidence>
<reference evidence="9" key="1">
    <citation type="journal article" date="2019" name="Int. J. Syst. Evol. Microbiol.">
        <title>The Global Catalogue of Microorganisms (GCM) 10K type strain sequencing project: providing services to taxonomists for standard genome sequencing and annotation.</title>
        <authorList>
            <consortium name="The Broad Institute Genomics Platform"/>
            <consortium name="The Broad Institute Genome Sequencing Center for Infectious Disease"/>
            <person name="Wu L."/>
            <person name="Ma J."/>
        </authorList>
    </citation>
    <scope>NUCLEOTIDE SEQUENCE [LARGE SCALE GENOMIC DNA]</scope>
    <source>
        <strain evidence="9">JCM 18531</strain>
    </source>
</reference>
<feature type="domain" description="O-antigen ligase-related" evidence="7">
    <location>
        <begin position="205"/>
        <end position="356"/>
    </location>
</feature>
<dbReference type="Proteomes" id="UP001499974">
    <property type="component" value="Unassembled WGS sequence"/>
</dbReference>
<dbReference type="EMBL" id="BAABKM010000002">
    <property type="protein sequence ID" value="GAA4706391.1"/>
    <property type="molecule type" value="Genomic_DNA"/>
</dbReference>
<feature type="transmembrane region" description="Helical" evidence="6">
    <location>
        <begin position="381"/>
        <end position="399"/>
    </location>
</feature>
<dbReference type="InterPro" id="IPR007016">
    <property type="entry name" value="O-antigen_ligase-rel_domated"/>
</dbReference>
<keyword evidence="4 6" id="KW-0472">Membrane</keyword>
<feature type="region of interest" description="Disordered" evidence="5">
    <location>
        <begin position="425"/>
        <end position="447"/>
    </location>
</feature>
<dbReference type="InterPro" id="IPR051533">
    <property type="entry name" value="WaaL-like"/>
</dbReference>
<feature type="transmembrane region" description="Helical" evidence="6">
    <location>
        <begin position="196"/>
        <end position="215"/>
    </location>
</feature>
<feature type="transmembrane region" description="Helical" evidence="6">
    <location>
        <begin position="348"/>
        <end position="369"/>
    </location>
</feature>